<evidence type="ECO:0000313" key="9">
    <source>
        <dbReference type="Proteomes" id="UP000325315"/>
    </source>
</evidence>
<evidence type="ECO:0000256" key="4">
    <source>
        <dbReference type="ARBA" id="ARBA00022759"/>
    </source>
</evidence>
<evidence type="ECO:0000256" key="2">
    <source>
        <dbReference type="ARBA" id="ARBA00022695"/>
    </source>
</evidence>
<keyword evidence="5" id="KW-0378">Hydrolase</keyword>
<keyword evidence="4" id="KW-0255">Endonuclease</keyword>
<dbReference type="Pfam" id="PF17917">
    <property type="entry name" value="RT_RNaseH"/>
    <property type="match status" value="1"/>
</dbReference>
<name>A0A5B6VLU6_9ROSI</name>
<feature type="domain" description="Reverse transcriptase RNase H-like" evidence="7">
    <location>
        <begin position="3"/>
        <end position="61"/>
    </location>
</feature>
<keyword evidence="1" id="KW-0808">Transferase</keyword>
<dbReference type="GO" id="GO:0016787">
    <property type="term" value="F:hydrolase activity"/>
    <property type="evidence" value="ECO:0007669"/>
    <property type="project" value="UniProtKB-KW"/>
</dbReference>
<evidence type="ECO:0000256" key="5">
    <source>
        <dbReference type="ARBA" id="ARBA00022801"/>
    </source>
</evidence>
<comment type="caution">
    <text evidence="8">The sequence shown here is derived from an EMBL/GenBank/DDBJ whole genome shotgun (WGS) entry which is preliminary data.</text>
</comment>
<gene>
    <name evidence="8" type="ORF">EPI10_015821</name>
</gene>
<evidence type="ECO:0000256" key="6">
    <source>
        <dbReference type="ARBA" id="ARBA00022918"/>
    </source>
</evidence>
<accession>A0A5B6VLU6</accession>
<keyword evidence="3" id="KW-0540">Nuclease</keyword>
<keyword evidence="6" id="KW-0695">RNA-directed DNA polymerase</keyword>
<evidence type="ECO:0000256" key="1">
    <source>
        <dbReference type="ARBA" id="ARBA00022679"/>
    </source>
</evidence>
<proteinExistence type="predicted"/>
<dbReference type="Proteomes" id="UP000325315">
    <property type="component" value="Unassembled WGS sequence"/>
</dbReference>
<dbReference type="EMBL" id="SMMG02000006">
    <property type="protein sequence ID" value="KAA3470083.1"/>
    <property type="molecule type" value="Genomic_DNA"/>
</dbReference>
<dbReference type="InterPro" id="IPR041373">
    <property type="entry name" value="RT_RNaseH"/>
</dbReference>
<reference evidence="9" key="1">
    <citation type="journal article" date="2019" name="Plant Biotechnol. J.">
        <title>Genome sequencing of the Australian wild diploid species Gossypium australe highlights disease resistance and delayed gland morphogenesis.</title>
        <authorList>
            <person name="Cai Y."/>
            <person name="Cai X."/>
            <person name="Wang Q."/>
            <person name="Wang P."/>
            <person name="Zhang Y."/>
            <person name="Cai C."/>
            <person name="Xu Y."/>
            <person name="Wang K."/>
            <person name="Zhou Z."/>
            <person name="Wang C."/>
            <person name="Geng S."/>
            <person name="Li B."/>
            <person name="Dong Q."/>
            <person name="Hou Y."/>
            <person name="Wang H."/>
            <person name="Ai P."/>
            <person name="Liu Z."/>
            <person name="Yi F."/>
            <person name="Sun M."/>
            <person name="An G."/>
            <person name="Cheng J."/>
            <person name="Zhang Y."/>
            <person name="Shi Q."/>
            <person name="Xie Y."/>
            <person name="Shi X."/>
            <person name="Chang Y."/>
            <person name="Huang F."/>
            <person name="Chen Y."/>
            <person name="Hong S."/>
            <person name="Mi L."/>
            <person name="Sun Q."/>
            <person name="Zhang L."/>
            <person name="Zhou B."/>
            <person name="Peng R."/>
            <person name="Zhang X."/>
            <person name="Liu F."/>
        </authorList>
    </citation>
    <scope>NUCLEOTIDE SEQUENCE [LARGE SCALE GENOMIC DNA]</scope>
    <source>
        <strain evidence="9">cv. PA1801</strain>
    </source>
</reference>
<dbReference type="SUPFAM" id="SSF56672">
    <property type="entry name" value="DNA/RNA polymerases"/>
    <property type="match status" value="1"/>
</dbReference>
<dbReference type="GO" id="GO:0003964">
    <property type="term" value="F:RNA-directed DNA polymerase activity"/>
    <property type="evidence" value="ECO:0007669"/>
    <property type="project" value="UniProtKB-KW"/>
</dbReference>
<evidence type="ECO:0000256" key="3">
    <source>
        <dbReference type="ARBA" id="ARBA00022722"/>
    </source>
</evidence>
<sequence>MQKRKLIAYESCLLKPHEKNYLTHDLELAIVLALKLWRHYLYGETCRIFSVYKSINTTYNSNSVAWGQNSYSKQRDIDSAQLKWGEEVNA</sequence>
<protein>
    <submittedName>
        <fullName evidence="8">CCHC-type integrase</fullName>
    </submittedName>
</protein>
<dbReference type="OrthoDB" id="1738613at2759"/>
<dbReference type="GO" id="GO:0004519">
    <property type="term" value="F:endonuclease activity"/>
    <property type="evidence" value="ECO:0007669"/>
    <property type="project" value="UniProtKB-KW"/>
</dbReference>
<keyword evidence="9" id="KW-1185">Reference proteome</keyword>
<dbReference type="InterPro" id="IPR043502">
    <property type="entry name" value="DNA/RNA_pol_sf"/>
</dbReference>
<keyword evidence="2" id="KW-0548">Nucleotidyltransferase</keyword>
<organism evidence="8 9">
    <name type="scientific">Gossypium australe</name>
    <dbReference type="NCBI Taxonomy" id="47621"/>
    <lineage>
        <taxon>Eukaryota</taxon>
        <taxon>Viridiplantae</taxon>
        <taxon>Streptophyta</taxon>
        <taxon>Embryophyta</taxon>
        <taxon>Tracheophyta</taxon>
        <taxon>Spermatophyta</taxon>
        <taxon>Magnoliopsida</taxon>
        <taxon>eudicotyledons</taxon>
        <taxon>Gunneridae</taxon>
        <taxon>Pentapetalae</taxon>
        <taxon>rosids</taxon>
        <taxon>malvids</taxon>
        <taxon>Malvales</taxon>
        <taxon>Malvaceae</taxon>
        <taxon>Malvoideae</taxon>
        <taxon>Gossypium</taxon>
    </lineage>
</organism>
<dbReference type="AlphaFoldDB" id="A0A5B6VLU6"/>
<evidence type="ECO:0000259" key="7">
    <source>
        <dbReference type="Pfam" id="PF17917"/>
    </source>
</evidence>
<evidence type="ECO:0000313" key="8">
    <source>
        <dbReference type="EMBL" id="KAA3470083.1"/>
    </source>
</evidence>